<protein>
    <submittedName>
        <fullName evidence="6">NAD(P)/FAD-dependent oxidoreductase</fullName>
    </submittedName>
</protein>
<dbReference type="InterPro" id="IPR036188">
    <property type="entry name" value="FAD/NAD-bd_sf"/>
</dbReference>
<keyword evidence="2" id="KW-0285">Flavoprotein</keyword>
<dbReference type="PANTHER" id="PTHR42887:SF2">
    <property type="entry name" value="OS12G0638800 PROTEIN"/>
    <property type="match status" value="1"/>
</dbReference>
<evidence type="ECO:0000256" key="3">
    <source>
        <dbReference type="ARBA" id="ARBA00022827"/>
    </source>
</evidence>
<dbReference type="InterPro" id="IPR057661">
    <property type="entry name" value="RsdA/BaiN/AoA(So)_Rossmann"/>
</dbReference>
<keyword evidence="7" id="KW-1185">Reference proteome</keyword>
<dbReference type="InterPro" id="IPR023166">
    <property type="entry name" value="BaiN-like_dom_sf"/>
</dbReference>
<evidence type="ECO:0000259" key="5">
    <source>
        <dbReference type="Pfam" id="PF22780"/>
    </source>
</evidence>
<comment type="caution">
    <text evidence="6">The sequence shown here is derived from an EMBL/GenBank/DDBJ whole genome shotgun (WGS) entry which is preliminary data.</text>
</comment>
<dbReference type="InterPro" id="IPR055178">
    <property type="entry name" value="RsdA/BaiN/AoA(So)-like_dom"/>
</dbReference>
<dbReference type="Pfam" id="PF22780">
    <property type="entry name" value="HI0933_like_1st"/>
    <property type="match status" value="1"/>
</dbReference>
<gene>
    <name evidence="6" type="ORF">ACERK3_06115</name>
</gene>
<dbReference type="Gene3D" id="3.50.50.60">
    <property type="entry name" value="FAD/NAD(P)-binding domain"/>
    <property type="match status" value="1"/>
</dbReference>
<dbReference type="Proteomes" id="UP001575105">
    <property type="component" value="Unassembled WGS sequence"/>
</dbReference>
<organism evidence="6 7">
    <name type="scientific">Natronomicrosphaera hydrolytica</name>
    <dbReference type="NCBI Taxonomy" id="3242702"/>
    <lineage>
        <taxon>Bacteria</taxon>
        <taxon>Pseudomonadati</taxon>
        <taxon>Planctomycetota</taxon>
        <taxon>Phycisphaerae</taxon>
        <taxon>Phycisphaerales</taxon>
        <taxon>Phycisphaeraceae</taxon>
        <taxon>Natronomicrosphaera</taxon>
    </lineage>
</organism>
<keyword evidence="3" id="KW-0274">FAD</keyword>
<name>A0ABV4U4Y3_9BACT</name>
<dbReference type="Gene3D" id="2.40.30.10">
    <property type="entry name" value="Translation factors"/>
    <property type="match status" value="1"/>
</dbReference>
<dbReference type="EMBL" id="JBGUBD010000003">
    <property type="protein sequence ID" value="MFA9477869.1"/>
    <property type="molecule type" value="Genomic_DNA"/>
</dbReference>
<proteinExistence type="predicted"/>
<dbReference type="RefSeq" id="WP_425344794.1">
    <property type="nucleotide sequence ID" value="NZ_JBGUBD010000003.1"/>
</dbReference>
<dbReference type="NCBIfam" id="TIGR00275">
    <property type="entry name" value="aminoacetone oxidase family FAD-binding enzyme"/>
    <property type="match status" value="1"/>
</dbReference>
<evidence type="ECO:0000313" key="7">
    <source>
        <dbReference type="Proteomes" id="UP001575105"/>
    </source>
</evidence>
<feature type="domain" description="RsdA/BaiN/AoA(So)-like insert" evidence="5">
    <location>
        <begin position="199"/>
        <end position="363"/>
    </location>
</feature>
<evidence type="ECO:0000313" key="6">
    <source>
        <dbReference type="EMBL" id="MFA9477869.1"/>
    </source>
</evidence>
<evidence type="ECO:0000256" key="1">
    <source>
        <dbReference type="ARBA" id="ARBA00001974"/>
    </source>
</evidence>
<comment type="cofactor">
    <cofactor evidence="1">
        <name>FAD</name>
        <dbReference type="ChEBI" id="CHEBI:57692"/>
    </cofactor>
</comment>
<evidence type="ECO:0000256" key="2">
    <source>
        <dbReference type="ARBA" id="ARBA00022630"/>
    </source>
</evidence>
<dbReference type="Gene3D" id="1.10.8.260">
    <property type="entry name" value="HI0933 insert domain-like"/>
    <property type="match status" value="1"/>
</dbReference>
<sequence>MTTHHDQYDIAIVGVGAAGMMAAIFAGRSSPKGTRIVALDGATKLGAKILVAGGGRCNVTHDVVYPRDYFGASAKQVQRILKTFTVKQTVAFFEQLNVRLKREDTGKLFPTTDQARTVLDALLKAMADAKVELRTGWRVTAIDRAPQSPGFIIRSDEQALHARRVILATGGKSLPKTGSDGFGYELVKRLGHTVTPTWPALVPLMLPKGYWLTELSGIAADVTLTLAAASGKAMHKQAGAMLVTHFGISGPAAMDISRHWVAAHNADANVQLTANLTGDLEFVDVEAIVQEEAQRRPKATVTSVPRCWLPERFAQAVVRHGAGIDPGTPLGHLKREDRRRLVHALTALPLPVQRDRGYLFAEVTAGGVPLDEVDLKTMASKRCDGLHLCGEILNVDGRIGGYNFQWAWCTGRLAGEAAALRG</sequence>
<evidence type="ECO:0000259" key="4">
    <source>
        <dbReference type="Pfam" id="PF03486"/>
    </source>
</evidence>
<dbReference type="SUPFAM" id="SSF51905">
    <property type="entry name" value="FAD/NAD(P)-binding domain"/>
    <property type="match status" value="1"/>
</dbReference>
<dbReference type="InterPro" id="IPR004792">
    <property type="entry name" value="BaiN-like"/>
</dbReference>
<feature type="domain" description="RsdA/BaiN/AoA(So)-like Rossmann fold-like" evidence="4">
    <location>
        <begin position="9"/>
        <end position="416"/>
    </location>
</feature>
<dbReference type="PANTHER" id="PTHR42887">
    <property type="entry name" value="OS12G0638800 PROTEIN"/>
    <property type="match status" value="1"/>
</dbReference>
<dbReference type="SUPFAM" id="SSF160996">
    <property type="entry name" value="HI0933 insert domain-like"/>
    <property type="match status" value="1"/>
</dbReference>
<accession>A0ABV4U4Y3</accession>
<reference evidence="6 7" key="1">
    <citation type="submission" date="2024-08" db="EMBL/GenBank/DDBJ databases">
        <title>Whole-genome sequencing of halo(alkali)philic microorganisms from hypersaline lakes.</title>
        <authorList>
            <person name="Sorokin D.Y."/>
            <person name="Merkel A.Y."/>
            <person name="Messina E."/>
            <person name="Yakimov M."/>
        </authorList>
    </citation>
    <scope>NUCLEOTIDE SEQUENCE [LARGE SCALE GENOMIC DNA]</scope>
    <source>
        <strain evidence="6 7">AB-hyl4</strain>
    </source>
</reference>
<dbReference type="Pfam" id="PF03486">
    <property type="entry name" value="HI0933_like"/>
    <property type="match status" value="1"/>
</dbReference>
<dbReference type="PRINTS" id="PR00411">
    <property type="entry name" value="PNDRDTASEI"/>
</dbReference>
<dbReference type="PRINTS" id="PR00368">
    <property type="entry name" value="FADPNR"/>
</dbReference>